<evidence type="ECO:0000256" key="1">
    <source>
        <dbReference type="SAM" id="Coils"/>
    </source>
</evidence>
<keyword evidence="1" id="KW-0175">Coiled coil</keyword>
<dbReference type="VEuPathDB" id="FungiDB:RhiirFUN_024958"/>
<dbReference type="AlphaFoldDB" id="A0A2I1HPL4"/>
<dbReference type="EMBL" id="LLXI01004628">
    <property type="protein sequence ID" value="PKY60812.1"/>
    <property type="molecule type" value="Genomic_DNA"/>
</dbReference>
<comment type="caution">
    <text evidence="2">The sequence shown here is derived from an EMBL/GenBank/DDBJ whole genome shotgun (WGS) entry which is preliminary data.</text>
</comment>
<dbReference type="VEuPathDB" id="FungiDB:FUN_025560"/>
<protein>
    <submittedName>
        <fullName evidence="2">Uncharacterized protein</fullName>
    </submittedName>
</protein>
<dbReference type="VEuPathDB" id="FungiDB:RhiirFUN_024957"/>
<evidence type="ECO:0000313" key="2">
    <source>
        <dbReference type="EMBL" id="PKY60812.1"/>
    </source>
</evidence>
<dbReference type="Proteomes" id="UP000234323">
    <property type="component" value="Unassembled WGS sequence"/>
</dbReference>
<organism evidence="2 3">
    <name type="scientific">Rhizophagus irregularis</name>
    <dbReference type="NCBI Taxonomy" id="588596"/>
    <lineage>
        <taxon>Eukaryota</taxon>
        <taxon>Fungi</taxon>
        <taxon>Fungi incertae sedis</taxon>
        <taxon>Mucoromycota</taxon>
        <taxon>Glomeromycotina</taxon>
        <taxon>Glomeromycetes</taxon>
        <taxon>Glomerales</taxon>
        <taxon>Glomeraceae</taxon>
        <taxon>Rhizophagus</taxon>
    </lineage>
</organism>
<evidence type="ECO:0000313" key="3">
    <source>
        <dbReference type="Proteomes" id="UP000234323"/>
    </source>
</evidence>
<gene>
    <name evidence="2" type="ORF">RhiirA4_484965</name>
</gene>
<reference evidence="2 3" key="1">
    <citation type="submission" date="2015-10" db="EMBL/GenBank/DDBJ databases">
        <title>Genome analyses suggest a sexual origin of heterokaryosis in a supposedly ancient asexual fungus.</title>
        <authorList>
            <person name="Ropars J."/>
            <person name="Sedzielewska K."/>
            <person name="Noel J."/>
            <person name="Charron P."/>
            <person name="Farinelli L."/>
            <person name="Marton T."/>
            <person name="Kruger M."/>
            <person name="Pelin A."/>
            <person name="Brachmann A."/>
            <person name="Corradi N."/>
        </authorList>
    </citation>
    <scope>NUCLEOTIDE SEQUENCE [LARGE SCALE GENOMIC DNA]</scope>
    <source>
        <strain evidence="2 3">A4</strain>
    </source>
</reference>
<dbReference type="VEuPathDB" id="FungiDB:RhiirA1_449245"/>
<accession>A0A2I1HPL4</accession>
<keyword evidence="3" id="KW-1185">Reference proteome</keyword>
<proteinExistence type="predicted"/>
<name>A0A2I1HPL4_9GLOM</name>
<feature type="coiled-coil region" evidence="1">
    <location>
        <begin position="4"/>
        <end position="48"/>
    </location>
</feature>
<sequence length="152" mass="17230">MQSTDLLRELNAKLLAEIAKLKKKFAEIKNKNGELKNKNAKLKQIIEKNARRDAENVEHKIRIKKLKKNTLVTTALINMQNSYSVGEEEILKVTTVLQPDAESKRHFASGPVIDQPINGATSDNINIKSMNEKETDIFLGEVYKKSVSNKIR</sequence>